<dbReference type="InterPro" id="IPR031311">
    <property type="entry name" value="CHIT_BIND_RR_consensus"/>
</dbReference>
<proteinExistence type="predicted"/>
<dbReference type="InterPro" id="IPR000618">
    <property type="entry name" value="Insect_cuticle"/>
</dbReference>
<keyword evidence="3" id="KW-0732">Signal</keyword>
<dbReference type="InterPro" id="IPR051217">
    <property type="entry name" value="Insect_Cuticle_Struc_Prot"/>
</dbReference>
<dbReference type="AlphaFoldDB" id="A0A8J6LP29"/>
<name>A0A8J6LP29_TENMO</name>
<evidence type="ECO:0000313" key="4">
    <source>
        <dbReference type="EMBL" id="KAH0819966.1"/>
    </source>
</evidence>
<dbReference type="GO" id="GO:0005615">
    <property type="term" value="C:extracellular space"/>
    <property type="evidence" value="ECO:0007669"/>
    <property type="project" value="TreeGrafter"/>
</dbReference>
<dbReference type="PANTHER" id="PTHR12236">
    <property type="entry name" value="STRUCTURAL CONTITUENT OF CUTICLE"/>
    <property type="match status" value="1"/>
</dbReference>
<evidence type="ECO:0000313" key="5">
    <source>
        <dbReference type="Proteomes" id="UP000719412"/>
    </source>
</evidence>
<dbReference type="PRINTS" id="PR00947">
    <property type="entry name" value="CUTICLE"/>
</dbReference>
<reference evidence="4" key="1">
    <citation type="journal article" date="2020" name="J Insects Food Feed">
        <title>The yellow mealworm (Tenebrio molitor) genome: a resource for the emerging insects as food and feed industry.</title>
        <authorList>
            <person name="Eriksson T."/>
            <person name="Andere A."/>
            <person name="Kelstrup H."/>
            <person name="Emery V."/>
            <person name="Picard C."/>
        </authorList>
    </citation>
    <scope>NUCLEOTIDE SEQUENCE</scope>
    <source>
        <strain evidence="4">Stoneville</strain>
        <tissue evidence="4">Whole head</tissue>
    </source>
</reference>
<feature type="signal peptide" evidence="3">
    <location>
        <begin position="1"/>
        <end position="17"/>
    </location>
</feature>
<dbReference type="PANTHER" id="PTHR12236:SF75">
    <property type="entry name" value="CUTICULAR PROTEIN 62BB, ISOFORM A"/>
    <property type="match status" value="1"/>
</dbReference>
<evidence type="ECO:0000256" key="2">
    <source>
        <dbReference type="PROSITE-ProRule" id="PRU00497"/>
    </source>
</evidence>
<keyword evidence="1 2" id="KW-0193">Cuticle</keyword>
<feature type="chain" id="PRO_5035267529" evidence="3">
    <location>
        <begin position="18"/>
        <end position="207"/>
    </location>
</feature>
<dbReference type="PROSITE" id="PS51155">
    <property type="entry name" value="CHIT_BIND_RR_2"/>
    <property type="match status" value="1"/>
</dbReference>
<comment type="caution">
    <text evidence="4">The sequence shown here is derived from an EMBL/GenBank/DDBJ whole genome shotgun (WGS) entry which is preliminary data.</text>
</comment>
<evidence type="ECO:0000256" key="1">
    <source>
        <dbReference type="ARBA" id="ARBA00022460"/>
    </source>
</evidence>
<protein>
    <submittedName>
        <fullName evidence="4">Uncharacterized protein</fullName>
    </submittedName>
</protein>
<dbReference type="Proteomes" id="UP000719412">
    <property type="component" value="Unassembled WGS sequence"/>
</dbReference>
<gene>
    <name evidence="4" type="ORF">GEV33_002825</name>
</gene>
<reference evidence="4" key="2">
    <citation type="submission" date="2021-08" db="EMBL/GenBank/DDBJ databases">
        <authorList>
            <person name="Eriksson T."/>
        </authorList>
    </citation>
    <scope>NUCLEOTIDE SEQUENCE</scope>
    <source>
        <strain evidence="4">Stoneville</strain>
        <tissue evidence="4">Whole head</tissue>
    </source>
</reference>
<evidence type="ECO:0000256" key="3">
    <source>
        <dbReference type="SAM" id="SignalP"/>
    </source>
</evidence>
<organism evidence="4 5">
    <name type="scientific">Tenebrio molitor</name>
    <name type="common">Yellow mealworm beetle</name>
    <dbReference type="NCBI Taxonomy" id="7067"/>
    <lineage>
        <taxon>Eukaryota</taxon>
        <taxon>Metazoa</taxon>
        <taxon>Ecdysozoa</taxon>
        <taxon>Arthropoda</taxon>
        <taxon>Hexapoda</taxon>
        <taxon>Insecta</taxon>
        <taxon>Pterygota</taxon>
        <taxon>Neoptera</taxon>
        <taxon>Endopterygota</taxon>
        <taxon>Coleoptera</taxon>
        <taxon>Polyphaga</taxon>
        <taxon>Cucujiformia</taxon>
        <taxon>Tenebrionidae</taxon>
        <taxon>Tenebrio</taxon>
    </lineage>
</organism>
<dbReference type="Pfam" id="PF00379">
    <property type="entry name" value="Chitin_bind_4"/>
    <property type="match status" value="1"/>
</dbReference>
<sequence length="207" mass="21006">MFSKILSVALLAVYVQAQGHYQQGPANSYVLLSQTGGHSLGGGSSQGLGGYASSLGLGAYAGSSLGGGYGGSSGLGGSSGGHGGSSYISYSQGSSGGSLGLGGSSLGGSIGHAVPVIVNTVQTASHHEEPYHHPKYAYKYGVEDKHTGDIKQQEETRDGDVVKGSYSLHEPDGTILTVHYTADKKSGFNAVVQRQGHAAHPQHSGHH</sequence>
<accession>A0A8J6LP29</accession>
<dbReference type="GO" id="GO:0031012">
    <property type="term" value="C:extracellular matrix"/>
    <property type="evidence" value="ECO:0007669"/>
    <property type="project" value="TreeGrafter"/>
</dbReference>
<keyword evidence="5" id="KW-1185">Reference proteome</keyword>
<dbReference type="PROSITE" id="PS00233">
    <property type="entry name" value="CHIT_BIND_RR_1"/>
    <property type="match status" value="1"/>
</dbReference>
<dbReference type="EMBL" id="JABDTM020013173">
    <property type="protein sequence ID" value="KAH0819966.1"/>
    <property type="molecule type" value="Genomic_DNA"/>
</dbReference>
<dbReference type="GO" id="GO:0042302">
    <property type="term" value="F:structural constituent of cuticle"/>
    <property type="evidence" value="ECO:0007669"/>
    <property type="project" value="UniProtKB-UniRule"/>
</dbReference>